<feature type="compositionally biased region" description="Gly residues" evidence="1">
    <location>
        <begin position="507"/>
        <end position="521"/>
    </location>
</feature>
<keyword evidence="3" id="KW-1185">Reference proteome</keyword>
<feature type="compositionally biased region" description="Basic residues" evidence="1">
    <location>
        <begin position="196"/>
        <end position="208"/>
    </location>
</feature>
<feature type="compositionally biased region" description="Basic and acidic residues" evidence="1">
    <location>
        <begin position="209"/>
        <end position="224"/>
    </location>
</feature>
<proteinExistence type="predicted"/>
<dbReference type="Proteomes" id="UP000018936">
    <property type="component" value="Unassembled WGS sequence"/>
</dbReference>
<evidence type="ECO:0000313" key="2">
    <source>
        <dbReference type="EMBL" id="ETE59495.1"/>
    </source>
</evidence>
<accession>V8NBP7</accession>
<feature type="region of interest" description="Disordered" evidence="1">
    <location>
        <begin position="1"/>
        <end position="276"/>
    </location>
</feature>
<dbReference type="PANTHER" id="PTHR40240:SF1">
    <property type="entry name" value="PLEXUS, ISOFORM A"/>
    <property type="match status" value="1"/>
</dbReference>
<feature type="compositionally biased region" description="Polar residues" evidence="1">
    <location>
        <begin position="240"/>
        <end position="250"/>
    </location>
</feature>
<sequence>MNSCCVEREQMQGSREKGPIREAWHVAKASLEREGGEGERGRERKKERERKESGREGEGEEREREKGEREKERKEGERKREKSGREKEKRGREKEGKKERKGEREKEKRGREKRKKEKRERERKRQREKRERERGREKREKERKGEREKGRGREKEKREREKREREKRKKEKREREKGSGREKEKREKREREKRERERKRKGRGRKRGREKERERERERERELRGASAPGKNHQEARGSCQLSKKFNPSRKQPGKKRVKAAPGPTNSNRGLEGLPDSPQVLRAWQLGREEEFLERESEIQVAEQQLFCSPGQKRGRSPQTSPWQRARDHLLASVRLEARGLLQRIPQPLAQGWVLREGLRQHQSAVAVKILARNPLHFWGDGAVEGAGKGPQSKLCGGRGGRERGPASKNLMRSEGPVLWAGVGFKNFSKGFSAGWVLFDLPRLRRLPSSLREDKNGLPRAPEALWKPETGPFLAFPNFQEVCFSSSLSLRAHHALTWHPKRATWGLLGGEGQDEGGGGGSQQWDSGGLSRTPANPPAAHPCLWD</sequence>
<dbReference type="PANTHER" id="PTHR40240">
    <property type="entry name" value="PLEXUS, ISOFORM A"/>
    <property type="match status" value="1"/>
</dbReference>
<evidence type="ECO:0000256" key="1">
    <source>
        <dbReference type="SAM" id="MobiDB-lite"/>
    </source>
</evidence>
<feature type="non-terminal residue" evidence="2">
    <location>
        <position position="1"/>
    </location>
</feature>
<gene>
    <name evidence="2" type="primary">ZC3H13</name>
    <name evidence="2" type="ORF">L345_14773</name>
</gene>
<feature type="compositionally biased region" description="Basic and acidic residues" evidence="1">
    <location>
        <begin position="119"/>
        <end position="164"/>
    </location>
</feature>
<comment type="caution">
    <text evidence="2">The sequence shown here is derived from an EMBL/GenBank/DDBJ whole genome shotgun (WGS) entry which is preliminary data.</text>
</comment>
<dbReference type="AlphaFoldDB" id="V8NBP7"/>
<dbReference type="EMBL" id="AZIM01005538">
    <property type="protein sequence ID" value="ETE59495.1"/>
    <property type="molecule type" value="Genomic_DNA"/>
</dbReference>
<reference evidence="2 3" key="1">
    <citation type="journal article" date="2013" name="Proc. Natl. Acad. Sci. U.S.A.">
        <title>The king cobra genome reveals dynamic gene evolution and adaptation in the snake venom system.</title>
        <authorList>
            <person name="Vonk F.J."/>
            <person name="Casewell N.R."/>
            <person name="Henkel C.V."/>
            <person name="Heimberg A.M."/>
            <person name="Jansen H.J."/>
            <person name="McCleary R.J."/>
            <person name="Kerkkamp H.M."/>
            <person name="Vos R.A."/>
            <person name="Guerreiro I."/>
            <person name="Calvete J.J."/>
            <person name="Wuster W."/>
            <person name="Woods A.E."/>
            <person name="Logan J.M."/>
            <person name="Harrison R.A."/>
            <person name="Castoe T.A."/>
            <person name="de Koning A.P."/>
            <person name="Pollock D.D."/>
            <person name="Yandell M."/>
            <person name="Calderon D."/>
            <person name="Renjifo C."/>
            <person name="Currier R.B."/>
            <person name="Salgado D."/>
            <person name="Pla D."/>
            <person name="Sanz L."/>
            <person name="Hyder A.S."/>
            <person name="Ribeiro J.M."/>
            <person name="Arntzen J.W."/>
            <person name="van den Thillart G.E."/>
            <person name="Boetzer M."/>
            <person name="Pirovano W."/>
            <person name="Dirks R.P."/>
            <person name="Spaink H.P."/>
            <person name="Duboule D."/>
            <person name="McGlinn E."/>
            <person name="Kini R.M."/>
            <person name="Richardson M.K."/>
        </authorList>
    </citation>
    <scope>NUCLEOTIDE SEQUENCE</scope>
    <source>
        <tissue evidence="2">Blood</tissue>
    </source>
</reference>
<name>V8NBP7_OPHHA</name>
<feature type="region of interest" description="Disordered" evidence="1">
    <location>
        <begin position="389"/>
        <end position="409"/>
    </location>
</feature>
<feature type="compositionally biased region" description="Basic and acidic residues" evidence="1">
    <location>
        <begin position="1"/>
        <end position="110"/>
    </location>
</feature>
<feature type="compositionally biased region" description="Basic and acidic residues" evidence="1">
    <location>
        <begin position="173"/>
        <end position="195"/>
    </location>
</feature>
<organism evidence="2 3">
    <name type="scientific">Ophiophagus hannah</name>
    <name type="common">King cobra</name>
    <name type="synonym">Naja hannah</name>
    <dbReference type="NCBI Taxonomy" id="8665"/>
    <lineage>
        <taxon>Eukaryota</taxon>
        <taxon>Metazoa</taxon>
        <taxon>Chordata</taxon>
        <taxon>Craniata</taxon>
        <taxon>Vertebrata</taxon>
        <taxon>Euteleostomi</taxon>
        <taxon>Lepidosauria</taxon>
        <taxon>Squamata</taxon>
        <taxon>Bifurcata</taxon>
        <taxon>Unidentata</taxon>
        <taxon>Episquamata</taxon>
        <taxon>Toxicofera</taxon>
        <taxon>Serpentes</taxon>
        <taxon>Colubroidea</taxon>
        <taxon>Elapidae</taxon>
        <taxon>Elapinae</taxon>
        <taxon>Ophiophagus</taxon>
    </lineage>
</organism>
<protein>
    <submittedName>
        <fullName evidence="2">Zinc finger CCCH domain-containing protein 13</fullName>
    </submittedName>
</protein>
<feature type="region of interest" description="Disordered" evidence="1">
    <location>
        <begin position="507"/>
        <end position="545"/>
    </location>
</feature>
<evidence type="ECO:0000313" key="3">
    <source>
        <dbReference type="Proteomes" id="UP000018936"/>
    </source>
</evidence>